<comment type="similarity">
    <text evidence="1">Belongs to the LysR transcriptional regulatory family.</text>
</comment>
<dbReference type="PRINTS" id="PR00039">
    <property type="entry name" value="HTHLYSR"/>
</dbReference>
<gene>
    <name evidence="7" type="ORF">GGQ68_003742</name>
</gene>
<name>A0A7W6GTR9_9RHOB</name>
<sequence>MEFNWLRDFIALTATQSFSRAAEERHVSQPAFSRRIRALEAAIGATLINRETLPLSLTPAGEIFHDQAVAMLGRLEETIERCQAAEVEDENLIRLAASQSLYTTYHGRHIQPHADTGALSVDLGAVDWPAEKFAASLVSGSVDLVMVYWHPALQFLRPLDQGGFEHITLAKDRFSPVSKPDEAGQPQFRLPGDKTRAPLISYGSASVLRPIVDDILQRHEGIANTLLVSQNALSSSVKALISEGFGLGWLPRRFCAAELEAGALVPAGDARFEADMEIRVYRRRDNHKPKLDHVWNALRASGNGPASGATSHANVTPLHATKTGS</sequence>
<dbReference type="InterPro" id="IPR036388">
    <property type="entry name" value="WH-like_DNA-bd_sf"/>
</dbReference>
<dbReference type="InterPro" id="IPR036390">
    <property type="entry name" value="WH_DNA-bd_sf"/>
</dbReference>
<dbReference type="InterPro" id="IPR005119">
    <property type="entry name" value="LysR_subst-bd"/>
</dbReference>
<feature type="region of interest" description="Disordered" evidence="5">
    <location>
        <begin position="303"/>
        <end position="325"/>
    </location>
</feature>
<dbReference type="PROSITE" id="PS50931">
    <property type="entry name" value="HTH_LYSR"/>
    <property type="match status" value="1"/>
</dbReference>
<reference evidence="7 8" key="1">
    <citation type="submission" date="2020-08" db="EMBL/GenBank/DDBJ databases">
        <title>Genomic Encyclopedia of Type Strains, Phase IV (KMG-IV): sequencing the most valuable type-strain genomes for metagenomic binning, comparative biology and taxonomic classification.</title>
        <authorList>
            <person name="Goeker M."/>
        </authorList>
    </citation>
    <scope>NUCLEOTIDE SEQUENCE [LARGE SCALE GENOMIC DNA]</scope>
    <source>
        <strain evidence="7 8">DSM 102235</strain>
    </source>
</reference>
<keyword evidence="4" id="KW-0804">Transcription</keyword>
<feature type="domain" description="HTH lysR-type" evidence="6">
    <location>
        <begin position="1"/>
        <end position="58"/>
    </location>
</feature>
<evidence type="ECO:0000256" key="2">
    <source>
        <dbReference type="ARBA" id="ARBA00023015"/>
    </source>
</evidence>
<evidence type="ECO:0000256" key="4">
    <source>
        <dbReference type="ARBA" id="ARBA00023163"/>
    </source>
</evidence>
<dbReference type="AlphaFoldDB" id="A0A7W6GTR9"/>
<evidence type="ECO:0000313" key="8">
    <source>
        <dbReference type="Proteomes" id="UP000541426"/>
    </source>
</evidence>
<dbReference type="GO" id="GO:0000976">
    <property type="term" value="F:transcription cis-regulatory region binding"/>
    <property type="evidence" value="ECO:0007669"/>
    <property type="project" value="TreeGrafter"/>
</dbReference>
<dbReference type="SUPFAM" id="SSF46785">
    <property type="entry name" value="Winged helix' DNA-binding domain"/>
    <property type="match status" value="1"/>
</dbReference>
<dbReference type="InterPro" id="IPR000847">
    <property type="entry name" value="LysR_HTH_N"/>
</dbReference>
<dbReference type="PANTHER" id="PTHR30126:SF2">
    <property type="entry name" value="HTH-TYPE TRANSCRIPTIONAL REGULATOR YJIE"/>
    <property type="match status" value="1"/>
</dbReference>
<proteinExistence type="inferred from homology"/>
<dbReference type="Gene3D" id="1.10.10.10">
    <property type="entry name" value="Winged helix-like DNA-binding domain superfamily/Winged helix DNA-binding domain"/>
    <property type="match status" value="1"/>
</dbReference>
<dbReference type="PANTHER" id="PTHR30126">
    <property type="entry name" value="HTH-TYPE TRANSCRIPTIONAL REGULATOR"/>
    <property type="match status" value="1"/>
</dbReference>
<evidence type="ECO:0000259" key="6">
    <source>
        <dbReference type="PROSITE" id="PS50931"/>
    </source>
</evidence>
<comment type="caution">
    <text evidence="7">The sequence shown here is derived from an EMBL/GenBank/DDBJ whole genome shotgun (WGS) entry which is preliminary data.</text>
</comment>
<dbReference type="EMBL" id="JACIEJ010000010">
    <property type="protein sequence ID" value="MBB3987395.1"/>
    <property type="molecule type" value="Genomic_DNA"/>
</dbReference>
<dbReference type="RefSeq" id="WP_183968489.1">
    <property type="nucleotide sequence ID" value="NZ_BAABBZ010000011.1"/>
</dbReference>
<evidence type="ECO:0000256" key="5">
    <source>
        <dbReference type="SAM" id="MobiDB-lite"/>
    </source>
</evidence>
<keyword evidence="8" id="KW-1185">Reference proteome</keyword>
<evidence type="ECO:0000256" key="3">
    <source>
        <dbReference type="ARBA" id="ARBA00023125"/>
    </source>
</evidence>
<accession>A0A7W6GTR9</accession>
<dbReference type="SUPFAM" id="SSF53850">
    <property type="entry name" value="Periplasmic binding protein-like II"/>
    <property type="match status" value="1"/>
</dbReference>
<keyword evidence="2" id="KW-0805">Transcription regulation</keyword>
<keyword evidence="3 7" id="KW-0238">DNA-binding</keyword>
<dbReference type="Pfam" id="PF00126">
    <property type="entry name" value="HTH_1"/>
    <property type="match status" value="1"/>
</dbReference>
<dbReference type="GO" id="GO:0003700">
    <property type="term" value="F:DNA-binding transcription factor activity"/>
    <property type="evidence" value="ECO:0007669"/>
    <property type="project" value="InterPro"/>
</dbReference>
<dbReference type="Proteomes" id="UP000541426">
    <property type="component" value="Unassembled WGS sequence"/>
</dbReference>
<dbReference type="Pfam" id="PF03466">
    <property type="entry name" value="LysR_substrate"/>
    <property type="match status" value="1"/>
</dbReference>
<evidence type="ECO:0000313" key="7">
    <source>
        <dbReference type="EMBL" id="MBB3987395.1"/>
    </source>
</evidence>
<organism evidence="7 8">
    <name type="scientific">Sagittula marina</name>
    <dbReference type="NCBI Taxonomy" id="943940"/>
    <lineage>
        <taxon>Bacteria</taxon>
        <taxon>Pseudomonadati</taxon>
        <taxon>Pseudomonadota</taxon>
        <taxon>Alphaproteobacteria</taxon>
        <taxon>Rhodobacterales</taxon>
        <taxon>Roseobacteraceae</taxon>
        <taxon>Sagittula</taxon>
    </lineage>
</organism>
<protein>
    <submittedName>
        <fullName evidence="7">DNA-binding transcriptional LysR family regulator</fullName>
    </submittedName>
</protein>
<evidence type="ECO:0000256" key="1">
    <source>
        <dbReference type="ARBA" id="ARBA00009437"/>
    </source>
</evidence>
<dbReference type="FunFam" id="1.10.10.10:FF:000001">
    <property type="entry name" value="LysR family transcriptional regulator"/>
    <property type="match status" value="1"/>
</dbReference>